<evidence type="ECO:0000256" key="9">
    <source>
        <dbReference type="ARBA" id="ARBA00022692"/>
    </source>
</evidence>
<evidence type="ECO:0000256" key="7">
    <source>
        <dbReference type="ARBA" id="ARBA00022527"/>
    </source>
</evidence>
<comment type="function">
    <text evidence="21">Promotes hydrogen peroxide H(2)O(2) production and cell death.</text>
</comment>
<protein>
    <recommendedName>
        <fullName evidence="5">non-specific serine/threonine protein kinase</fullName>
        <ecNumber evidence="5">2.7.11.1</ecNumber>
    </recommendedName>
</protein>
<gene>
    <name evidence="27" type="ORF">CJ030_MR0G007580</name>
</gene>
<accession>A0A6A1UJF2</accession>
<organism evidence="27 28">
    <name type="scientific">Morella rubra</name>
    <name type="common">Chinese bayberry</name>
    <dbReference type="NCBI Taxonomy" id="262757"/>
    <lineage>
        <taxon>Eukaryota</taxon>
        <taxon>Viridiplantae</taxon>
        <taxon>Streptophyta</taxon>
        <taxon>Embryophyta</taxon>
        <taxon>Tracheophyta</taxon>
        <taxon>Spermatophyta</taxon>
        <taxon>Magnoliopsida</taxon>
        <taxon>eudicotyledons</taxon>
        <taxon>Gunneridae</taxon>
        <taxon>Pentapetalae</taxon>
        <taxon>rosids</taxon>
        <taxon>fabids</taxon>
        <taxon>Fagales</taxon>
        <taxon>Myricaceae</taxon>
        <taxon>Morella</taxon>
    </lineage>
</organism>
<comment type="similarity">
    <text evidence="2">Belongs to the leguminous lectin family.</text>
</comment>
<dbReference type="InterPro" id="IPR000719">
    <property type="entry name" value="Prot_kinase_dom"/>
</dbReference>
<feature type="domain" description="Protein kinase" evidence="26">
    <location>
        <begin position="355"/>
        <end position="628"/>
    </location>
</feature>
<dbReference type="GO" id="GO:0002229">
    <property type="term" value="P:defense response to oomycetes"/>
    <property type="evidence" value="ECO:0007669"/>
    <property type="project" value="UniProtKB-ARBA"/>
</dbReference>
<dbReference type="FunFam" id="3.30.200.20:FF:000168">
    <property type="entry name" value="L-type lectin-domain containing receptor kinase IX.1"/>
    <property type="match status" value="1"/>
</dbReference>
<evidence type="ECO:0000259" key="26">
    <source>
        <dbReference type="PROSITE" id="PS50011"/>
    </source>
</evidence>
<evidence type="ECO:0000256" key="23">
    <source>
        <dbReference type="PROSITE-ProRule" id="PRU10141"/>
    </source>
</evidence>
<keyword evidence="17 24" id="KW-0472">Membrane</keyword>
<dbReference type="InterPro" id="IPR017441">
    <property type="entry name" value="Protein_kinase_ATP_BS"/>
</dbReference>
<keyword evidence="8" id="KW-0808">Transferase</keyword>
<keyword evidence="7" id="KW-0723">Serine/threonine-protein kinase</keyword>
<evidence type="ECO:0000256" key="8">
    <source>
        <dbReference type="ARBA" id="ARBA00022679"/>
    </source>
</evidence>
<dbReference type="GO" id="GO:0030246">
    <property type="term" value="F:carbohydrate binding"/>
    <property type="evidence" value="ECO:0007669"/>
    <property type="project" value="UniProtKB-KW"/>
</dbReference>
<evidence type="ECO:0000256" key="24">
    <source>
        <dbReference type="SAM" id="Phobius"/>
    </source>
</evidence>
<comment type="function">
    <text evidence="20">Involved in resistance response to the pathogenic oomycetes Phytophthora infestans and Phytophthora capsici.</text>
</comment>
<dbReference type="InterPro" id="IPR001220">
    <property type="entry name" value="Legume_lectin_dom"/>
</dbReference>
<keyword evidence="11 27" id="KW-0430">Lectin</keyword>
<dbReference type="PROSITE" id="PS00307">
    <property type="entry name" value="LECTIN_LEGUME_BETA"/>
    <property type="match status" value="1"/>
</dbReference>
<keyword evidence="12 23" id="KW-0547">Nucleotide-binding</keyword>
<dbReference type="FunFam" id="2.60.120.200:FF:000103">
    <property type="entry name" value="L-type lectin-domain containing receptor kinase IX.1"/>
    <property type="match status" value="1"/>
</dbReference>
<comment type="subunit">
    <text evidence="22">Interacts with ABCG40.</text>
</comment>
<dbReference type="CDD" id="cd14066">
    <property type="entry name" value="STKc_IRAK"/>
    <property type="match status" value="1"/>
</dbReference>
<keyword evidence="15 23" id="KW-0067">ATP-binding</keyword>
<dbReference type="GO" id="GO:0009626">
    <property type="term" value="P:plant-type hypersensitive response"/>
    <property type="evidence" value="ECO:0007669"/>
    <property type="project" value="UniProtKB-ARBA"/>
</dbReference>
<reference evidence="27 28" key="1">
    <citation type="journal article" date="2019" name="Plant Biotechnol. J.">
        <title>The red bayberry genome and genetic basis of sex determination.</title>
        <authorList>
            <person name="Jia H.M."/>
            <person name="Jia H.J."/>
            <person name="Cai Q.L."/>
            <person name="Wang Y."/>
            <person name="Zhao H.B."/>
            <person name="Yang W.F."/>
            <person name="Wang G.Y."/>
            <person name="Li Y.H."/>
            <person name="Zhan D.L."/>
            <person name="Shen Y.T."/>
            <person name="Niu Q.F."/>
            <person name="Chang L."/>
            <person name="Qiu J."/>
            <person name="Zhao L."/>
            <person name="Xie H.B."/>
            <person name="Fu W.Y."/>
            <person name="Jin J."/>
            <person name="Li X.W."/>
            <person name="Jiao Y."/>
            <person name="Zhou C.C."/>
            <person name="Tu T."/>
            <person name="Chai C.Y."/>
            <person name="Gao J.L."/>
            <person name="Fan L.J."/>
            <person name="van de Weg E."/>
            <person name="Wang J.Y."/>
            <person name="Gao Z.S."/>
        </authorList>
    </citation>
    <scope>NUCLEOTIDE SEQUENCE [LARGE SCALE GENOMIC DNA]</scope>
    <source>
        <tissue evidence="27">Leaves</tissue>
    </source>
</reference>
<evidence type="ECO:0000256" key="5">
    <source>
        <dbReference type="ARBA" id="ARBA00012513"/>
    </source>
</evidence>
<keyword evidence="18 27" id="KW-0675">Receptor</keyword>
<feature type="chain" id="PRO_5025437646" description="non-specific serine/threonine protein kinase" evidence="25">
    <location>
        <begin position="37"/>
        <end position="694"/>
    </location>
</feature>
<dbReference type="Pfam" id="PF00139">
    <property type="entry name" value="Lectin_legB"/>
    <property type="match status" value="1"/>
</dbReference>
<dbReference type="PANTHER" id="PTHR27007">
    <property type="match status" value="1"/>
</dbReference>
<dbReference type="SMART" id="SM00220">
    <property type="entry name" value="S_TKc"/>
    <property type="match status" value="1"/>
</dbReference>
<sequence>MAISNIRANCLLQPRKTHPLLNQLFLLLLLLPRANSIFFNFSSFDQDIVDKYIKREGDAEVYEEAIQVTKNRRESISQSLGRASYKLPVQLWDASTGKVTDFMTHFSFVIDADVESDSGDGLAFFIAPFESVMPADSGGGSLGLFSTEYNFNKSLNSIVAVEFDTYKNRDWDPSDNHIGINVNSIVSEVNVTWNISIKNGTRTGNAWVSYNATTQNLSVFLTYSANPVFSGKSSLSYIVDLTKVNLTERARVGFSAATGDKTELHKILSWSFNSSLEVKNENRKNKVVLGIGLAVGIIAVLSCGLCLLRLIFRRKRAGGENEDLGGDDSMDVEFENGTGPRRFTFRELTRATNNFAEGGKLGEGGFGVVYRGLLSESNTEVAVKRISKGSKQGKREYISEVKIISRLRHRNLVQLIGWCHERGEFLLVYEYMPNRSLDSHLFGGKILLAWPVRYKIALGLASALLYLHEEWEQCVVHRDIKSSNVMLDSNFIAKLGDFGLARLVDHELGSQTTVLAGTLGYLAPECVTTGKASKESDVYSFGVVSLEIACGRKPVEPRAEPSKVRLLDWVWDLYGKGQILEAVDKKLSLEFDERQTECLMVVGLWCCHPDPTLRPSIRQVIKVLHLEAPLPDLPSKLPVPMYSAPPMHVRITSSGIDFSTKDQTQSSCSSCNPYSSNISTGSIEALLYPGREDA</sequence>
<keyword evidence="9 24" id="KW-0812">Transmembrane</keyword>
<comment type="caution">
    <text evidence="27">The sequence shown here is derived from an EMBL/GenBank/DDBJ whole genome shotgun (WGS) entry which is preliminary data.</text>
</comment>
<dbReference type="SUPFAM" id="SSF56112">
    <property type="entry name" value="Protein kinase-like (PK-like)"/>
    <property type="match status" value="1"/>
</dbReference>
<keyword evidence="16 24" id="KW-1133">Transmembrane helix</keyword>
<keyword evidence="14" id="KW-0611">Plant defense</keyword>
<name>A0A6A1UJF2_9ROSI</name>
<keyword evidence="19" id="KW-0325">Glycoprotein</keyword>
<dbReference type="GO" id="GO:0004674">
    <property type="term" value="F:protein serine/threonine kinase activity"/>
    <property type="evidence" value="ECO:0007669"/>
    <property type="project" value="UniProtKB-KW"/>
</dbReference>
<feature type="binding site" evidence="23">
    <location>
        <position position="384"/>
    </location>
    <ligand>
        <name>ATP</name>
        <dbReference type="ChEBI" id="CHEBI:30616"/>
    </ligand>
</feature>
<evidence type="ECO:0000256" key="10">
    <source>
        <dbReference type="ARBA" id="ARBA00022729"/>
    </source>
</evidence>
<dbReference type="GO" id="GO:0005524">
    <property type="term" value="F:ATP binding"/>
    <property type="evidence" value="ECO:0007669"/>
    <property type="project" value="UniProtKB-UniRule"/>
</dbReference>
<dbReference type="GO" id="GO:0005886">
    <property type="term" value="C:plasma membrane"/>
    <property type="evidence" value="ECO:0007669"/>
    <property type="project" value="UniProtKB-SubCell"/>
</dbReference>
<dbReference type="PROSITE" id="PS50011">
    <property type="entry name" value="PROTEIN_KINASE_DOM"/>
    <property type="match status" value="1"/>
</dbReference>
<dbReference type="InterPro" id="IPR008271">
    <property type="entry name" value="Ser/Thr_kinase_AS"/>
</dbReference>
<evidence type="ECO:0000256" key="11">
    <source>
        <dbReference type="ARBA" id="ARBA00022734"/>
    </source>
</evidence>
<evidence type="ECO:0000256" key="22">
    <source>
        <dbReference type="ARBA" id="ARBA00063357"/>
    </source>
</evidence>
<evidence type="ECO:0000256" key="19">
    <source>
        <dbReference type="ARBA" id="ARBA00023180"/>
    </source>
</evidence>
<dbReference type="PROSITE" id="PS00107">
    <property type="entry name" value="PROTEIN_KINASE_ATP"/>
    <property type="match status" value="1"/>
</dbReference>
<evidence type="ECO:0000256" key="25">
    <source>
        <dbReference type="SAM" id="SignalP"/>
    </source>
</evidence>
<keyword evidence="10 25" id="KW-0732">Signal</keyword>
<evidence type="ECO:0000256" key="2">
    <source>
        <dbReference type="ARBA" id="ARBA00007606"/>
    </source>
</evidence>
<evidence type="ECO:0000256" key="13">
    <source>
        <dbReference type="ARBA" id="ARBA00022777"/>
    </source>
</evidence>
<dbReference type="SUPFAM" id="SSF49899">
    <property type="entry name" value="Concanavalin A-like lectins/glucanases"/>
    <property type="match status" value="1"/>
</dbReference>
<feature type="transmembrane region" description="Helical" evidence="24">
    <location>
        <begin position="287"/>
        <end position="312"/>
    </location>
</feature>
<evidence type="ECO:0000256" key="12">
    <source>
        <dbReference type="ARBA" id="ARBA00022741"/>
    </source>
</evidence>
<keyword evidence="28" id="KW-1185">Reference proteome</keyword>
<evidence type="ECO:0000256" key="16">
    <source>
        <dbReference type="ARBA" id="ARBA00022989"/>
    </source>
</evidence>
<dbReference type="Proteomes" id="UP000516437">
    <property type="component" value="Unassembled WGS sequence"/>
</dbReference>
<keyword evidence="6" id="KW-1003">Cell membrane</keyword>
<dbReference type="OrthoDB" id="2014828at2759"/>
<comment type="subcellular location">
    <subcellularLocation>
        <location evidence="1">Cell membrane</location>
        <topology evidence="1">Single-pass type I membrane protein</topology>
    </subcellularLocation>
</comment>
<dbReference type="Pfam" id="PF00069">
    <property type="entry name" value="Pkinase"/>
    <property type="match status" value="1"/>
</dbReference>
<evidence type="ECO:0000256" key="4">
    <source>
        <dbReference type="ARBA" id="ARBA00010217"/>
    </source>
</evidence>
<evidence type="ECO:0000313" key="27">
    <source>
        <dbReference type="EMBL" id="KAB1200352.1"/>
    </source>
</evidence>
<evidence type="ECO:0000256" key="6">
    <source>
        <dbReference type="ARBA" id="ARBA00022475"/>
    </source>
</evidence>
<dbReference type="EC" id="2.7.11.1" evidence="5"/>
<evidence type="ECO:0000313" key="28">
    <source>
        <dbReference type="Proteomes" id="UP000516437"/>
    </source>
</evidence>
<feature type="signal peptide" evidence="25">
    <location>
        <begin position="1"/>
        <end position="36"/>
    </location>
</feature>
<evidence type="ECO:0000256" key="17">
    <source>
        <dbReference type="ARBA" id="ARBA00023136"/>
    </source>
</evidence>
<comment type="similarity">
    <text evidence="3">In the N-terminal section; belongs to the leguminous lectin family.</text>
</comment>
<dbReference type="CDD" id="cd06899">
    <property type="entry name" value="lectin_legume_LecRK_Arcelin_ConA"/>
    <property type="match status" value="1"/>
</dbReference>
<dbReference type="PROSITE" id="PS00108">
    <property type="entry name" value="PROTEIN_KINASE_ST"/>
    <property type="match status" value="1"/>
</dbReference>
<dbReference type="FunFam" id="1.10.510.10:FF:000240">
    <property type="entry name" value="Lectin-domain containing receptor kinase A4.3"/>
    <property type="match status" value="1"/>
</dbReference>
<dbReference type="Gene3D" id="2.60.120.200">
    <property type="match status" value="1"/>
</dbReference>
<evidence type="ECO:0000256" key="20">
    <source>
        <dbReference type="ARBA" id="ARBA00058054"/>
    </source>
</evidence>
<dbReference type="InterPro" id="IPR050528">
    <property type="entry name" value="L-type_Lectin-RKs"/>
</dbReference>
<dbReference type="InterPro" id="IPR013320">
    <property type="entry name" value="ConA-like_dom_sf"/>
</dbReference>
<evidence type="ECO:0000256" key="3">
    <source>
        <dbReference type="ARBA" id="ARBA00008536"/>
    </source>
</evidence>
<dbReference type="Gene3D" id="3.30.200.20">
    <property type="entry name" value="Phosphorylase Kinase, domain 1"/>
    <property type="match status" value="1"/>
</dbReference>
<dbReference type="Gene3D" id="1.10.510.10">
    <property type="entry name" value="Transferase(Phosphotransferase) domain 1"/>
    <property type="match status" value="1"/>
</dbReference>
<evidence type="ECO:0000256" key="18">
    <source>
        <dbReference type="ARBA" id="ARBA00023170"/>
    </source>
</evidence>
<proteinExistence type="inferred from homology"/>
<keyword evidence="13 27" id="KW-0418">Kinase</keyword>
<evidence type="ECO:0000256" key="15">
    <source>
        <dbReference type="ARBA" id="ARBA00022840"/>
    </source>
</evidence>
<dbReference type="InterPro" id="IPR019825">
    <property type="entry name" value="Lectin_legB_Mn/Ca_BS"/>
</dbReference>
<evidence type="ECO:0000256" key="21">
    <source>
        <dbReference type="ARBA" id="ARBA00058818"/>
    </source>
</evidence>
<dbReference type="AlphaFoldDB" id="A0A6A1UJF2"/>
<evidence type="ECO:0000256" key="14">
    <source>
        <dbReference type="ARBA" id="ARBA00022821"/>
    </source>
</evidence>
<comment type="similarity">
    <text evidence="4">In the C-terminal section; belongs to the protein kinase superfamily. Ser/Thr protein kinase family.</text>
</comment>
<dbReference type="InterPro" id="IPR011009">
    <property type="entry name" value="Kinase-like_dom_sf"/>
</dbReference>
<dbReference type="EMBL" id="RXIC02000175">
    <property type="protein sequence ID" value="KAB1200352.1"/>
    <property type="molecule type" value="Genomic_DNA"/>
</dbReference>
<evidence type="ECO:0000256" key="1">
    <source>
        <dbReference type="ARBA" id="ARBA00004251"/>
    </source>
</evidence>